<keyword evidence="2" id="KW-1185">Reference proteome</keyword>
<dbReference type="Gene3D" id="1.10.8.200">
    <property type="entry name" value="Replisome organizer (g39p helicase loader/inhibitor protein)"/>
    <property type="match status" value="1"/>
</dbReference>
<evidence type="ECO:0000313" key="1">
    <source>
        <dbReference type="EMBL" id="AZS15335.1"/>
    </source>
</evidence>
<name>A0A3S9UYD0_9BACL</name>
<accession>A0A3S9UYD0</accession>
<dbReference type="Proteomes" id="UP000270678">
    <property type="component" value="Chromosome"/>
</dbReference>
<dbReference type="OrthoDB" id="2625859at2"/>
<protein>
    <submittedName>
        <fullName evidence="1">Uncharacterized protein</fullName>
    </submittedName>
</protein>
<dbReference type="EMBL" id="CP034346">
    <property type="protein sequence ID" value="AZS15335.1"/>
    <property type="molecule type" value="Genomic_DNA"/>
</dbReference>
<sequence>MDRAEVIELLIVIKENYPNFDVSDDNIDRHMKYLHDFPFDVAMRNVDEHIRTNKYPPNIAEIRGSLGEQIERDRMKAATDEYFRAREKAQEQACPPPPGWKEDIFAKLRRSS</sequence>
<reference evidence="2" key="1">
    <citation type="submission" date="2018-12" db="EMBL/GenBank/DDBJ databases">
        <title>Complete genome sequence of Paenibacillus sp. MBLB1234.</title>
        <authorList>
            <person name="Nam Y.-D."/>
            <person name="Kang J."/>
            <person name="Chung W.-H."/>
            <person name="Park Y.S."/>
        </authorList>
    </citation>
    <scope>NUCLEOTIDE SEQUENCE [LARGE SCALE GENOMIC DNA]</scope>
    <source>
        <strain evidence="2">MBLB1234</strain>
    </source>
</reference>
<evidence type="ECO:0000313" key="2">
    <source>
        <dbReference type="Proteomes" id="UP000270678"/>
    </source>
</evidence>
<organism evidence="1 2">
    <name type="scientific">Paenibacillus lutimineralis</name>
    <dbReference type="NCBI Taxonomy" id="2707005"/>
    <lineage>
        <taxon>Bacteria</taxon>
        <taxon>Bacillati</taxon>
        <taxon>Bacillota</taxon>
        <taxon>Bacilli</taxon>
        <taxon>Bacillales</taxon>
        <taxon>Paenibacillaceae</taxon>
        <taxon>Paenibacillus</taxon>
    </lineage>
</organism>
<proteinExistence type="predicted"/>
<dbReference type="KEGG" id="plut:EI981_13270"/>
<dbReference type="AlphaFoldDB" id="A0A3S9UYD0"/>
<dbReference type="RefSeq" id="WP_126998851.1">
    <property type="nucleotide sequence ID" value="NZ_CP034346.1"/>
</dbReference>
<gene>
    <name evidence="1" type="ORF">EI981_13270</name>
</gene>